<protein>
    <submittedName>
        <fullName evidence="2">Uncharacterized protein</fullName>
    </submittedName>
</protein>
<dbReference type="EMBL" id="MU630966">
    <property type="protein sequence ID" value="KAJ1253590.1"/>
    <property type="molecule type" value="Genomic_DNA"/>
</dbReference>
<organism evidence="2 3">
    <name type="scientific">Paspalum vaginatum</name>
    <name type="common">seashore paspalum</name>
    <dbReference type="NCBI Taxonomy" id="158149"/>
    <lineage>
        <taxon>Eukaryota</taxon>
        <taxon>Viridiplantae</taxon>
        <taxon>Streptophyta</taxon>
        <taxon>Embryophyta</taxon>
        <taxon>Tracheophyta</taxon>
        <taxon>Spermatophyta</taxon>
        <taxon>Magnoliopsida</taxon>
        <taxon>Liliopsida</taxon>
        <taxon>Poales</taxon>
        <taxon>Poaceae</taxon>
        <taxon>PACMAD clade</taxon>
        <taxon>Panicoideae</taxon>
        <taxon>Andropogonodae</taxon>
        <taxon>Paspaleae</taxon>
        <taxon>Paspalinae</taxon>
        <taxon>Paspalum</taxon>
    </lineage>
</organism>
<dbReference type="Proteomes" id="UP001164776">
    <property type="component" value="Unassembled WGS sequence"/>
</dbReference>
<evidence type="ECO:0000256" key="1">
    <source>
        <dbReference type="SAM" id="MobiDB-lite"/>
    </source>
</evidence>
<keyword evidence="3" id="KW-1185">Reference proteome</keyword>
<gene>
    <name evidence="2" type="ORF">BS78_K231200</name>
</gene>
<feature type="region of interest" description="Disordered" evidence="1">
    <location>
        <begin position="89"/>
        <end position="108"/>
    </location>
</feature>
<reference evidence="2 3" key="1">
    <citation type="submission" date="2022-10" db="EMBL/GenBank/DDBJ databases">
        <title>WGS assembly of Paspalum vaginatum 540-79.</title>
        <authorList>
            <person name="Sun G."/>
            <person name="Wase N."/>
            <person name="Shu S."/>
            <person name="Jenkins J."/>
            <person name="Zhou B."/>
            <person name="Torres-Rodriguez J."/>
            <person name="Chen C."/>
            <person name="Sandor L."/>
            <person name="Plott C."/>
            <person name="Yoshinga Y."/>
            <person name="Daum C."/>
            <person name="Qi P."/>
            <person name="Barry K."/>
            <person name="Lipzen A."/>
            <person name="Berry L."/>
            <person name="Pedersen C."/>
            <person name="Gottilla T."/>
            <person name="Foltz A."/>
            <person name="Yu H."/>
            <person name="O'Malley R."/>
            <person name="Zhang C."/>
            <person name="Devos K."/>
            <person name="Sigmon B."/>
            <person name="Yu B."/>
            <person name="Obata T."/>
            <person name="Schmutz J."/>
            <person name="Schnable J."/>
        </authorList>
    </citation>
    <scope>NUCLEOTIDE SEQUENCE [LARGE SCALE GENOMIC DNA]</scope>
    <source>
        <strain evidence="3">cv. 540-79</strain>
    </source>
</reference>
<evidence type="ECO:0000313" key="3">
    <source>
        <dbReference type="Proteomes" id="UP001164776"/>
    </source>
</evidence>
<comment type="caution">
    <text evidence="2">The sequence shown here is derived from an EMBL/GenBank/DDBJ whole genome shotgun (WGS) entry which is preliminary data.</text>
</comment>
<accession>A0A9W7X5M5</accession>
<proteinExistence type="predicted"/>
<evidence type="ECO:0000313" key="2">
    <source>
        <dbReference type="EMBL" id="KAJ1253590.1"/>
    </source>
</evidence>
<name>A0A9W7X5M5_9POAL</name>
<dbReference type="AlphaFoldDB" id="A0A9W7X5M5"/>
<sequence>MLLEAGLGGVVAPVPAHPPAVEDMVGGLSGTVLSPGSGTVLSPGFEEPLASSREPCSRTSVAASLLVCCPGTVSPTRLHSTEDSPLVARDAVSSPAPPDSLGDGPTEAQEALMPAGHEAGGPVAVGSSGDAVDGLQEFLASVQTRPQPLLHAPVATPTPVAASSPGRPSLPLRSRRIAAQDLAGVPVCKRGEIILMRRLGIIKDGAPVNTEAMAQYNSLYQSELRPEHICAIRELFPAAAVDSEAGAGLAEEAALEPVAVN</sequence>